<dbReference type="EMBL" id="ML143390">
    <property type="protein sequence ID" value="TBU33918.1"/>
    <property type="molecule type" value="Genomic_DNA"/>
</dbReference>
<gene>
    <name evidence="2" type="ORF">BD310DRAFT_593957</name>
    <name evidence="1" type="ORF">BD311DRAFT_748238</name>
</gene>
<name>A0A4Q9PR25_9APHY</name>
<organism evidence="2 3">
    <name type="scientific">Dichomitus squalens</name>
    <dbReference type="NCBI Taxonomy" id="114155"/>
    <lineage>
        <taxon>Eukaryota</taxon>
        <taxon>Fungi</taxon>
        <taxon>Dikarya</taxon>
        <taxon>Basidiomycota</taxon>
        <taxon>Agaricomycotina</taxon>
        <taxon>Agaricomycetes</taxon>
        <taxon>Polyporales</taxon>
        <taxon>Polyporaceae</taxon>
        <taxon>Dichomitus</taxon>
    </lineage>
</organism>
<accession>A0A4Q9PR25</accession>
<dbReference type="EMBL" id="ML145145">
    <property type="protein sequence ID" value="TBU56822.1"/>
    <property type="molecule type" value="Genomic_DNA"/>
</dbReference>
<dbReference type="AlphaFoldDB" id="A0A4Q9PR25"/>
<dbReference type="Proteomes" id="UP000292957">
    <property type="component" value="Unassembled WGS sequence"/>
</dbReference>
<evidence type="ECO:0000313" key="1">
    <source>
        <dbReference type="EMBL" id="TBU33918.1"/>
    </source>
</evidence>
<dbReference type="Proteomes" id="UP000292082">
    <property type="component" value="Unassembled WGS sequence"/>
</dbReference>
<keyword evidence="3" id="KW-1185">Reference proteome</keyword>
<proteinExistence type="predicted"/>
<reference evidence="2 3" key="1">
    <citation type="submission" date="2019-01" db="EMBL/GenBank/DDBJ databases">
        <title>Draft genome sequences of three monokaryotic isolates of the white-rot basidiomycete fungus Dichomitus squalens.</title>
        <authorList>
            <consortium name="DOE Joint Genome Institute"/>
            <person name="Lopez S.C."/>
            <person name="Andreopoulos B."/>
            <person name="Pangilinan J."/>
            <person name="Lipzen A."/>
            <person name="Riley R."/>
            <person name="Ahrendt S."/>
            <person name="Ng V."/>
            <person name="Barry K."/>
            <person name="Daum C."/>
            <person name="Grigoriev I.V."/>
            <person name="Hilden K.S."/>
            <person name="Makela M.R."/>
            <person name="de Vries R.P."/>
        </authorList>
    </citation>
    <scope>NUCLEOTIDE SEQUENCE [LARGE SCALE GENOMIC DNA]</scope>
    <source>
        <strain evidence="2 3">CBS 464.89</strain>
        <strain evidence="1">OM18370.1</strain>
    </source>
</reference>
<evidence type="ECO:0000313" key="3">
    <source>
        <dbReference type="Proteomes" id="UP000292082"/>
    </source>
</evidence>
<protein>
    <submittedName>
        <fullName evidence="2">Uncharacterized protein</fullName>
    </submittedName>
</protein>
<evidence type="ECO:0000313" key="2">
    <source>
        <dbReference type="EMBL" id="TBU56822.1"/>
    </source>
</evidence>
<sequence>MFEPSCSPLILRHEVSQLLSSLMVECSFWIWNTPVTRWSPPEVDLLTAENRPFGHKFFVGVARPSPRPLRSLGLPAVHVQ</sequence>